<keyword evidence="1" id="KW-1133">Transmembrane helix</keyword>
<protein>
    <submittedName>
        <fullName evidence="2">Uncharacterized protein</fullName>
    </submittedName>
</protein>
<feature type="transmembrane region" description="Helical" evidence="1">
    <location>
        <begin position="90"/>
        <end position="113"/>
    </location>
</feature>
<dbReference type="EMBL" id="JADEYC010000008">
    <property type="protein sequence ID" value="MBE9373846.1"/>
    <property type="molecule type" value="Genomic_DNA"/>
</dbReference>
<dbReference type="AlphaFoldDB" id="A0A929B7U0"/>
<evidence type="ECO:0000313" key="3">
    <source>
        <dbReference type="Proteomes" id="UP000598360"/>
    </source>
</evidence>
<organism evidence="2 3">
    <name type="scientific">Saccharopolyspora montiporae</name>
    <dbReference type="NCBI Taxonomy" id="2781240"/>
    <lineage>
        <taxon>Bacteria</taxon>
        <taxon>Bacillati</taxon>
        <taxon>Actinomycetota</taxon>
        <taxon>Actinomycetes</taxon>
        <taxon>Pseudonocardiales</taxon>
        <taxon>Pseudonocardiaceae</taxon>
        <taxon>Saccharopolyspora</taxon>
    </lineage>
</organism>
<comment type="caution">
    <text evidence="2">The sequence shown here is derived from an EMBL/GenBank/DDBJ whole genome shotgun (WGS) entry which is preliminary data.</text>
</comment>
<dbReference type="Proteomes" id="UP000598360">
    <property type="component" value="Unassembled WGS sequence"/>
</dbReference>
<accession>A0A929B7U0</accession>
<gene>
    <name evidence="2" type="ORF">IQ251_05215</name>
</gene>
<reference evidence="2" key="1">
    <citation type="submission" date="2020-10" db="EMBL/GenBank/DDBJ databases">
        <title>Diversity and distribution of actinomycetes associated with coral in the coast of Hainan.</title>
        <authorList>
            <person name="Li F."/>
        </authorList>
    </citation>
    <scope>NUCLEOTIDE SEQUENCE</scope>
    <source>
        <strain evidence="2">HNM0983</strain>
    </source>
</reference>
<dbReference type="RefSeq" id="WP_193927304.1">
    <property type="nucleotide sequence ID" value="NZ_JADEYC010000008.1"/>
</dbReference>
<keyword evidence="1" id="KW-0472">Membrane</keyword>
<keyword evidence="1" id="KW-0812">Transmembrane</keyword>
<name>A0A929B7U0_9PSEU</name>
<feature type="transmembrane region" description="Helical" evidence="1">
    <location>
        <begin position="12"/>
        <end position="29"/>
    </location>
</feature>
<keyword evidence="3" id="KW-1185">Reference proteome</keyword>
<feature type="transmembrane region" description="Helical" evidence="1">
    <location>
        <begin position="60"/>
        <end position="78"/>
    </location>
</feature>
<proteinExistence type="predicted"/>
<evidence type="ECO:0000256" key="1">
    <source>
        <dbReference type="SAM" id="Phobius"/>
    </source>
</evidence>
<evidence type="ECO:0000313" key="2">
    <source>
        <dbReference type="EMBL" id="MBE9373846.1"/>
    </source>
</evidence>
<sequence>MTSTKLLKGRSLAVGCAIIVAAFLLGLIFAPPTLALQYAWVGLAGSLAAIVSMERLYQRPVLCFIVSFVILFVTRTGIELMSSGSRYFTAAASWSFLISGICSLVLLGAWALMKRGSSQGNP</sequence>